<evidence type="ECO:0000313" key="2">
    <source>
        <dbReference type="Proteomes" id="UP000276888"/>
    </source>
</evidence>
<proteinExistence type="predicted"/>
<accession>A0A3S9W7B5</accession>
<gene>
    <name evidence="1" type="ORF">CVS47_00564</name>
</gene>
<organism evidence="1 2">
    <name type="scientific">Microbacterium lemovicicum</name>
    <dbReference type="NCBI Taxonomy" id="1072463"/>
    <lineage>
        <taxon>Bacteria</taxon>
        <taxon>Bacillati</taxon>
        <taxon>Actinomycetota</taxon>
        <taxon>Actinomycetes</taxon>
        <taxon>Micrococcales</taxon>
        <taxon>Microbacteriaceae</taxon>
        <taxon>Microbacterium</taxon>
    </lineage>
</organism>
<dbReference type="AlphaFoldDB" id="A0A3S9W7B5"/>
<reference evidence="1 2" key="1">
    <citation type="submission" date="2018-08" db="EMBL/GenBank/DDBJ databases">
        <title>Microbacterium lemovicicum sp. nov., a bacterium isolated from a natural uranium-rich soil.</title>
        <authorList>
            <person name="ORTET P."/>
        </authorList>
    </citation>
    <scope>NUCLEOTIDE SEQUENCE [LARGE SCALE GENOMIC DNA]</scope>
    <source>
        <strain evidence="1 2">Viu22</strain>
    </source>
</reference>
<dbReference type="EMBL" id="CP031423">
    <property type="protein sequence ID" value="AZS35966.1"/>
    <property type="molecule type" value="Genomic_DNA"/>
</dbReference>
<keyword evidence="2" id="KW-1185">Reference proteome</keyword>
<sequence>MPFRSQRTIAGWLEEFRALGHPTSATVTVMQQDGDEGADTGLVGVRLTYAPTVIYIEPDAAPSTTWRVTLEAREDTAVLDAAAVASLASELSVVAELCAFLEAKSAAFAGADAS</sequence>
<name>A0A3S9W7B5_9MICO</name>
<evidence type="ECO:0008006" key="3">
    <source>
        <dbReference type="Google" id="ProtNLM"/>
    </source>
</evidence>
<protein>
    <recommendedName>
        <fullName evidence="3">DUF302 domain-containing protein</fullName>
    </recommendedName>
</protein>
<dbReference type="KEGG" id="mlv:CVS47_00564"/>
<dbReference type="Proteomes" id="UP000276888">
    <property type="component" value="Chromosome"/>
</dbReference>
<evidence type="ECO:0000313" key="1">
    <source>
        <dbReference type="EMBL" id="AZS35966.1"/>
    </source>
</evidence>